<proteinExistence type="predicted"/>
<protein>
    <recommendedName>
        <fullName evidence="2">CD-NTase-associated protein 15 domain-containing protein</fullName>
    </recommendedName>
</protein>
<keyword evidence="4" id="KW-1185">Reference proteome</keyword>
<dbReference type="Pfam" id="PF18153">
    <property type="entry name" value="Cap15_CD_rec"/>
    <property type="match status" value="1"/>
</dbReference>
<evidence type="ECO:0000313" key="4">
    <source>
        <dbReference type="Proteomes" id="UP000604661"/>
    </source>
</evidence>
<dbReference type="InterPro" id="IPR041208">
    <property type="entry name" value="Cap15"/>
</dbReference>
<evidence type="ECO:0000259" key="2">
    <source>
        <dbReference type="Pfam" id="PF18153"/>
    </source>
</evidence>
<feature type="domain" description="CD-NTase-associated protein 15" evidence="2">
    <location>
        <begin position="72"/>
        <end position="194"/>
    </location>
</feature>
<accession>A0ABR8EUX8</accession>
<dbReference type="EMBL" id="JACJTE010000006">
    <property type="protein sequence ID" value="MBD2560679.1"/>
    <property type="molecule type" value="Genomic_DNA"/>
</dbReference>
<evidence type="ECO:0000313" key="3">
    <source>
        <dbReference type="EMBL" id="MBD2560679.1"/>
    </source>
</evidence>
<sequence length="227" mass="25925">MKNLKAKSFAYFLFALFAICFINVALVTGAEITDIWSALKIAYKTIPILVILWVGFVTYAWKWRIFQKWLVPFPYIEGTWQGSIQTTWKNPQTGETPGPIPTILTIKQSFTHISCVMRTAEMTSRSYFADFWLDSDEQLRKLGYCYTSSPSISVAERSQPHDGTIALEIIGNPVEKLHGIYWTTRKTTGEVTLRFRCREKLDEYPSDLGDHPMKGRAETIAVQGLQP</sequence>
<gene>
    <name evidence="3" type="ORF">H6G95_08615</name>
</gene>
<dbReference type="Proteomes" id="UP000604661">
    <property type="component" value="Unassembled WGS sequence"/>
</dbReference>
<evidence type="ECO:0000256" key="1">
    <source>
        <dbReference type="SAM" id="Phobius"/>
    </source>
</evidence>
<keyword evidence="1" id="KW-1133">Transmembrane helix</keyword>
<name>A0ABR8EUX8_NOSLI</name>
<keyword evidence="1" id="KW-0812">Transmembrane</keyword>
<feature type="transmembrane region" description="Helical" evidence="1">
    <location>
        <begin position="45"/>
        <end position="61"/>
    </location>
</feature>
<keyword evidence="1" id="KW-0472">Membrane</keyword>
<organism evidence="3 4">
    <name type="scientific">Nostoc linckia FACHB-391</name>
    <dbReference type="NCBI Taxonomy" id="2692906"/>
    <lineage>
        <taxon>Bacteria</taxon>
        <taxon>Bacillati</taxon>
        <taxon>Cyanobacteriota</taxon>
        <taxon>Cyanophyceae</taxon>
        <taxon>Nostocales</taxon>
        <taxon>Nostocaceae</taxon>
        <taxon>Nostoc</taxon>
    </lineage>
</organism>
<dbReference type="RefSeq" id="WP_190895157.1">
    <property type="nucleotide sequence ID" value="NZ_JACJTE010000006.1"/>
</dbReference>
<comment type="caution">
    <text evidence="3">The sequence shown here is derived from an EMBL/GenBank/DDBJ whole genome shotgun (WGS) entry which is preliminary data.</text>
</comment>
<reference evidence="3 4" key="1">
    <citation type="journal article" date="2020" name="ISME J.">
        <title>Comparative genomics reveals insights into cyanobacterial evolution and habitat adaptation.</title>
        <authorList>
            <person name="Chen M.Y."/>
            <person name="Teng W.K."/>
            <person name="Zhao L."/>
            <person name="Hu C.X."/>
            <person name="Zhou Y.K."/>
            <person name="Han B.P."/>
            <person name="Song L.R."/>
            <person name="Shu W.S."/>
        </authorList>
    </citation>
    <scope>NUCLEOTIDE SEQUENCE [LARGE SCALE GENOMIC DNA]</scope>
    <source>
        <strain evidence="3 4">FACHB-391</strain>
    </source>
</reference>